<organism evidence="3 4">
    <name type="scientific">Lysobacter soli</name>
    <dbReference type="NCBI Taxonomy" id="453783"/>
    <lineage>
        <taxon>Bacteria</taxon>
        <taxon>Pseudomonadati</taxon>
        <taxon>Pseudomonadota</taxon>
        <taxon>Gammaproteobacteria</taxon>
        <taxon>Lysobacterales</taxon>
        <taxon>Lysobacteraceae</taxon>
        <taxon>Lysobacter</taxon>
    </lineage>
</organism>
<proteinExistence type="predicted"/>
<dbReference type="Proteomes" id="UP000256829">
    <property type="component" value="Unassembled WGS sequence"/>
</dbReference>
<keyword evidence="2" id="KW-0732">Signal</keyword>
<protein>
    <recommendedName>
        <fullName evidence="5">Sel1 repeat family protein</fullName>
    </recommendedName>
</protein>
<keyword evidence="4" id="KW-1185">Reference proteome</keyword>
<name>A0A3D8V8D5_9GAMM</name>
<feature type="signal peptide" evidence="2">
    <location>
        <begin position="1"/>
        <end position="19"/>
    </location>
</feature>
<dbReference type="Gene3D" id="1.25.40.10">
    <property type="entry name" value="Tetratricopeptide repeat domain"/>
    <property type="match status" value="1"/>
</dbReference>
<comment type="caution">
    <text evidence="3">The sequence shown here is derived from an EMBL/GenBank/DDBJ whole genome shotgun (WGS) entry which is preliminary data.</text>
</comment>
<accession>A0A3D8V8D5</accession>
<dbReference type="AlphaFoldDB" id="A0A3D8V8D5"/>
<evidence type="ECO:0000256" key="1">
    <source>
        <dbReference type="SAM" id="MobiDB-lite"/>
    </source>
</evidence>
<reference evidence="3 4" key="1">
    <citation type="submission" date="2018-08" db="EMBL/GenBank/DDBJ databases">
        <title>Lysobacter soli KCTC 22011, whole genome shotgun sequence.</title>
        <authorList>
            <person name="Zhang X."/>
            <person name="Feng G."/>
            <person name="Zhu H."/>
        </authorList>
    </citation>
    <scope>NUCLEOTIDE SEQUENCE [LARGE SCALE GENOMIC DNA]</scope>
    <source>
        <strain evidence="3 4">KCTC 22011</strain>
    </source>
</reference>
<dbReference type="RefSeq" id="WP_115844434.1">
    <property type="nucleotide sequence ID" value="NZ_QTJR01000016.1"/>
</dbReference>
<feature type="compositionally biased region" description="Polar residues" evidence="1">
    <location>
        <begin position="173"/>
        <end position="187"/>
    </location>
</feature>
<dbReference type="InterPro" id="IPR011990">
    <property type="entry name" value="TPR-like_helical_dom_sf"/>
</dbReference>
<dbReference type="SUPFAM" id="SSF81901">
    <property type="entry name" value="HCP-like"/>
    <property type="match status" value="1"/>
</dbReference>
<dbReference type="EMBL" id="QTJR01000016">
    <property type="protein sequence ID" value="RDY65625.1"/>
    <property type="molecule type" value="Genomic_DNA"/>
</dbReference>
<sequence length="247" mass="26967">MELLTSILLTALAAGPALPAPDAMNAVVAPSDRMLAADLDERTRKANSFPNELSRLYGSESAAKGEWGDALVHFTRAARYADKYSQHRISLMYWHGVGVTRDPALAYAWADLAAERMYPSFVVLREKMWLSLDEAQRARALREGEALYAEYGDEVAKPRLAAVILRQNSQVTGSRTGNVSGKLQTHSPRPGEISPMAASGADMADVYASWRMNPERYWAVEDAIWKDGSVEVGPAGKATRDPPATGD</sequence>
<evidence type="ECO:0000313" key="3">
    <source>
        <dbReference type="EMBL" id="RDY65625.1"/>
    </source>
</evidence>
<evidence type="ECO:0000256" key="2">
    <source>
        <dbReference type="SAM" id="SignalP"/>
    </source>
</evidence>
<feature type="region of interest" description="Disordered" evidence="1">
    <location>
        <begin position="173"/>
        <end position="197"/>
    </location>
</feature>
<gene>
    <name evidence="3" type="ORF">DX912_16800</name>
</gene>
<dbReference type="SMART" id="SM00671">
    <property type="entry name" value="SEL1"/>
    <property type="match status" value="1"/>
</dbReference>
<evidence type="ECO:0008006" key="5">
    <source>
        <dbReference type="Google" id="ProtNLM"/>
    </source>
</evidence>
<feature type="chain" id="PRO_5017538701" description="Sel1 repeat family protein" evidence="2">
    <location>
        <begin position="20"/>
        <end position="247"/>
    </location>
</feature>
<evidence type="ECO:0000313" key="4">
    <source>
        <dbReference type="Proteomes" id="UP000256829"/>
    </source>
</evidence>
<dbReference type="InterPro" id="IPR006597">
    <property type="entry name" value="Sel1-like"/>
</dbReference>